<evidence type="ECO:0000256" key="1">
    <source>
        <dbReference type="ARBA" id="ARBA00022908"/>
    </source>
</evidence>
<dbReference type="PROSITE" id="PS51737">
    <property type="entry name" value="RECOMBINASE_DNA_BIND"/>
    <property type="match status" value="1"/>
</dbReference>
<dbReference type="GO" id="GO:0000150">
    <property type="term" value="F:DNA strand exchange activity"/>
    <property type="evidence" value="ECO:0007669"/>
    <property type="project" value="InterPro"/>
</dbReference>
<evidence type="ECO:0000259" key="7">
    <source>
        <dbReference type="PROSITE" id="PS51736"/>
    </source>
</evidence>
<dbReference type="InterPro" id="IPR025827">
    <property type="entry name" value="Zn_ribbon_recom_dom"/>
</dbReference>
<evidence type="ECO:0000256" key="6">
    <source>
        <dbReference type="SAM" id="Coils"/>
    </source>
</evidence>
<keyword evidence="3" id="KW-0233">DNA recombination</keyword>
<protein>
    <submittedName>
        <fullName evidence="9">Site-specific DNA recombinase</fullName>
    </submittedName>
</protein>
<keyword evidence="10" id="KW-1185">Reference proteome</keyword>
<evidence type="ECO:0000256" key="3">
    <source>
        <dbReference type="ARBA" id="ARBA00023172"/>
    </source>
</evidence>
<dbReference type="Pfam" id="PF07508">
    <property type="entry name" value="Recombinase"/>
    <property type="match status" value="1"/>
</dbReference>
<dbReference type="RefSeq" id="WP_093335080.1">
    <property type="nucleotide sequence ID" value="NZ_FOXD01000002.1"/>
</dbReference>
<evidence type="ECO:0000313" key="9">
    <source>
        <dbReference type="EMBL" id="SFP09246.1"/>
    </source>
</evidence>
<keyword evidence="6" id="KW-0175">Coiled coil</keyword>
<accession>A0A1I5MJX4</accession>
<dbReference type="InterPro" id="IPR011109">
    <property type="entry name" value="DNA_bind_recombinase_dom"/>
</dbReference>
<feature type="domain" description="Resolvase/invertase-type recombinase catalytic" evidence="7">
    <location>
        <begin position="2"/>
        <end position="150"/>
    </location>
</feature>
<dbReference type="PANTHER" id="PTHR30461">
    <property type="entry name" value="DNA-INVERTASE FROM LAMBDOID PROPHAGE"/>
    <property type="match status" value="1"/>
</dbReference>
<dbReference type="SUPFAM" id="SSF53041">
    <property type="entry name" value="Resolvase-like"/>
    <property type="match status" value="1"/>
</dbReference>
<dbReference type="EMBL" id="FOXD01000002">
    <property type="protein sequence ID" value="SFP09246.1"/>
    <property type="molecule type" value="Genomic_DNA"/>
</dbReference>
<dbReference type="PROSITE" id="PS00397">
    <property type="entry name" value="RECOMBINASES_1"/>
    <property type="match status" value="1"/>
</dbReference>
<sequence length="472" mass="55193">MTAALYVRVSTEEQAKTGFSVDNQQERLIAFCKSQGWDDYKLYVDDGYSGTDTNRPALKRMINHVEEQKIDSVIVYKLDRLSRSQQDVIRLLEDVFETNNCAFKSATEPFDTDSPFGKAMIGILAVFAQLERDTMIERLTTGQRNRASKGYWHGGPIPFGYNWNKEEQQLEVNEEQADIVRTMFDMYLKGASRLEVSEWAQNRTAERNLSNHHSVAHILTRVLYTGKVKHNDQVIEGRHKAIVDDETYNAVQRELEKRKTTKYHKGKYLLTGLLKCGLCGCGITHVRRKGSKDVYYFYVCKDQHVRRKERKVAKCKLGYYRRYDIEDKVLQKIRSVSFDRKVIEKELNELETNLEDNEMLQRELQDKLSQIESKLDNLYEAIETGEIKASFVSDRINKLESERERVEVHLDDLKINKPKKNSSEKTIQLMENINETWDYLDFDEKREMLRKVIKTVIILPGGDVQVQWNLEE</sequence>
<feature type="domain" description="Recombinase" evidence="8">
    <location>
        <begin position="158"/>
        <end position="261"/>
    </location>
</feature>
<dbReference type="CDD" id="cd03768">
    <property type="entry name" value="SR_ResInv"/>
    <property type="match status" value="1"/>
</dbReference>
<dbReference type="OrthoDB" id="9811097at2"/>
<name>A0A1I5MJX4_9BACI</name>
<dbReference type="InterPro" id="IPR006118">
    <property type="entry name" value="Recombinase_CS"/>
</dbReference>
<dbReference type="PROSITE" id="PS51736">
    <property type="entry name" value="RECOMBINASES_3"/>
    <property type="match status" value="1"/>
</dbReference>
<dbReference type="Gene3D" id="3.90.1750.20">
    <property type="entry name" value="Putative Large Serine Recombinase, Chain B, Domain 2"/>
    <property type="match status" value="1"/>
</dbReference>
<dbReference type="Pfam" id="PF00239">
    <property type="entry name" value="Resolvase"/>
    <property type="match status" value="1"/>
</dbReference>
<keyword evidence="2" id="KW-0238">DNA-binding</keyword>
<dbReference type="GO" id="GO:0003677">
    <property type="term" value="F:DNA binding"/>
    <property type="evidence" value="ECO:0007669"/>
    <property type="project" value="UniProtKB-KW"/>
</dbReference>
<dbReference type="AlphaFoldDB" id="A0A1I5MJX4"/>
<evidence type="ECO:0000256" key="5">
    <source>
        <dbReference type="PROSITE-ProRule" id="PRU10137"/>
    </source>
</evidence>
<dbReference type="InterPro" id="IPR050639">
    <property type="entry name" value="SSR_resolvase"/>
</dbReference>
<gene>
    <name evidence="9" type="ORF">SAMN05518683_102245</name>
</gene>
<feature type="active site" description="O-(5'-phospho-DNA)-serine intermediate" evidence="4 5">
    <location>
        <position position="10"/>
    </location>
</feature>
<dbReference type="Gene3D" id="3.40.50.1390">
    <property type="entry name" value="Resolvase, N-terminal catalytic domain"/>
    <property type="match status" value="1"/>
</dbReference>
<evidence type="ECO:0000313" key="10">
    <source>
        <dbReference type="Proteomes" id="UP000198892"/>
    </source>
</evidence>
<dbReference type="STRING" id="1884432.SAMN05518683_102245"/>
<dbReference type="InterPro" id="IPR006119">
    <property type="entry name" value="Resolv_N"/>
</dbReference>
<dbReference type="Proteomes" id="UP000198892">
    <property type="component" value="Unassembled WGS sequence"/>
</dbReference>
<evidence type="ECO:0000256" key="2">
    <source>
        <dbReference type="ARBA" id="ARBA00023125"/>
    </source>
</evidence>
<proteinExistence type="predicted"/>
<organism evidence="9 10">
    <name type="scientific">Salibacterium halotolerans</name>
    <dbReference type="NCBI Taxonomy" id="1884432"/>
    <lineage>
        <taxon>Bacteria</taxon>
        <taxon>Bacillati</taxon>
        <taxon>Bacillota</taxon>
        <taxon>Bacilli</taxon>
        <taxon>Bacillales</taxon>
        <taxon>Bacillaceae</taxon>
    </lineage>
</organism>
<feature type="coiled-coil region" evidence="6">
    <location>
        <begin position="340"/>
        <end position="416"/>
    </location>
</feature>
<dbReference type="PANTHER" id="PTHR30461:SF23">
    <property type="entry name" value="DNA RECOMBINASE-RELATED"/>
    <property type="match status" value="1"/>
</dbReference>
<dbReference type="GO" id="GO:0015074">
    <property type="term" value="P:DNA integration"/>
    <property type="evidence" value="ECO:0007669"/>
    <property type="project" value="UniProtKB-KW"/>
</dbReference>
<dbReference type="Pfam" id="PF13408">
    <property type="entry name" value="Zn_ribbon_recom"/>
    <property type="match status" value="1"/>
</dbReference>
<evidence type="ECO:0000259" key="8">
    <source>
        <dbReference type="PROSITE" id="PS51737"/>
    </source>
</evidence>
<dbReference type="SMART" id="SM00857">
    <property type="entry name" value="Resolvase"/>
    <property type="match status" value="1"/>
</dbReference>
<keyword evidence="1" id="KW-0229">DNA integration</keyword>
<reference evidence="10" key="1">
    <citation type="submission" date="2016-10" db="EMBL/GenBank/DDBJ databases">
        <authorList>
            <person name="Varghese N."/>
            <person name="Submissions S."/>
        </authorList>
    </citation>
    <scope>NUCLEOTIDE SEQUENCE [LARGE SCALE GENOMIC DNA]</scope>
    <source>
        <strain evidence="10">S7</strain>
    </source>
</reference>
<evidence type="ECO:0000256" key="4">
    <source>
        <dbReference type="PIRSR" id="PIRSR606118-50"/>
    </source>
</evidence>
<dbReference type="InterPro" id="IPR036162">
    <property type="entry name" value="Resolvase-like_N_sf"/>
</dbReference>
<dbReference type="InterPro" id="IPR038109">
    <property type="entry name" value="DNA_bind_recomb_sf"/>
</dbReference>